<accession>A0A517XR96</accession>
<dbReference type="Proteomes" id="UP000319576">
    <property type="component" value="Chromosome"/>
</dbReference>
<feature type="repeat" description="WD" evidence="3">
    <location>
        <begin position="263"/>
        <end position="290"/>
    </location>
</feature>
<evidence type="ECO:0000256" key="2">
    <source>
        <dbReference type="ARBA" id="ARBA00022737"/>
    </source>
</evidence>
<dbReference type="RefSeq" id="WP_145236920.1">
    <property type="nucleotide sequence ID" value="NZ_CP036273.1"/>
</dbReference>
<dbReference type="PANTHER" id="PTHR19879">
    <property type="entry name" value="TRANSCRIPTION INITIATION FACTOR TFIID"/>
    <property type="match status" value="1"/>
</dbReference>
<dbReference type="PANTHER" id="PTHR19879:SF9">
    <property type="entry name" value="TRANSCRIPTION INITIATION FACTOR TFIID SUBUNIT 5"/>
    <property type="match status" value="1"/>
</dbReference>
<feature type="repeat" description="WD" evidence="3">
    <location>
        <begin position="4"/>
        <end position="34"/>
    </location>
</feature>
<proteinExistence type="predicted"/>
<dbReference type="InterPro" id="IPR036322">
    <property type="entry name" value="WD40_repeat_dom_sf"/>
</dbReference>
<protein>
    <submittedName>
        <fullName evidence="4">WD domain, G-beta repeat</fullName>
    </submittedName>
</protein>
<evidence type="ECO:0000256" key="3">
    <source>
        <dbReference type="PROSITE-ProRule" id="PRU00221"/>
    </source>
</evidence>
<dbReference type="KEGG" id="uli:ETAA1_19800"/>
<keyword evidence="5" id="KW-1185">Reference proteome</keyword>
<keyword evidence="1 3" id="KW-0853">WD repeat</keyword>
<keyword evidence="2" id="KW-0677">Repeat</keyword>
<dbReference type="SUPFAM" id="SSF50978">
    <property type="entry name" value="WD40 repeat-like"/>
    <property type="match status" value="1"/>
</dbReference>
<evidence type="ECO:0000256" key="1">
    <source>
        <dbReference type="ARBA" id="ARBA00022574"/>
    </source>
</evidence>
<evidence type="ECO:0000313" key="5">
    <source>
        <dbReference type="Proteomes" id="UP000319576"/>
    </source>
</evidence>
<dbReference type="PROSITE" id="PS50294">
    <property type="entry name" value="WD_REPEATS_REGION"/>
    <property type="match status" value="2"/>
</dbReference>
<dbReference type="PROSITE" id="PS50082">
    <property type="entry name" value="WD_REPEATS_2"/>
    <property type="match status" value="3"/>
</dbReference>
<gene>
    <name evidence="4" type="ORF">ETAA1_19800</name>
</gene>
<feature type="repeat" description="WD" evidence="3">
    <location>
        <begin position="214"/>
        <end position="255"/>
    </location>
</feature>
<dbReference type="InterPro" id="IPR019775">
    <property type="entry name" value="WD40_repeat_CS"/>
</dbReference>
<dbReference type="InterPro" id="IPR015943">
    <property type="entry name" value="WD40/YVTN_repeat-like_dom_sf"/>
</dbReference>
<dbReference type="InterPro" id="IPR001680">
    <property type="entry name" value="WD40_rpt"/>
</dbReference>
<dbReference type="PROSITE" id="PS00678">
    <property type="entry name" value="WD_REPEATS_1"/>
    <property type="match status" value="1"/>
</dbReference>
<dbReference type="Pfam" id="PF00400">
    <property type="entry name" value="WD40"/>
    <property type="match status" value="3"/>
</dbReference>
<sequence>MLIHHDHTKPVAALAFSPDGAALASAGRDGAVWVRSEAGAELLVEPHPKAPEVFGLTFLADGGLAVGHAHGWHLYRRTDGSWRAFGPPAPAGVNGVAAAGPHWLAVGTGDRDKPTPGAFELWDVAAEKRIGPAFREPNGVRAVAAAPNAGVVAWATGHMKATAWDVRKRDPVHFPLKHTASAVALSPSGSTLAVTADWLVALFDVPKRQPRGTLKGHKGRVTSLAFSPDGATLVTGSWDQTVRLWDAATGADRMALTWPVGKVTALAFAPDGLRAAAGGDGGAVVVWDVD</sequence>
<dbReference type="EMBL" id="CP036273">
    <property type="protein sequence ID" value="QDU20037.1"/>
    <property type="molecule type" value="Genomic_DNA"/>
</dbReference>
<dbReference type="OrthoDB" id="277950at2"/>
<dbReference type="AlphaFoldDB" id="A0A517XR96"/>
<dbReference type="SMART" id="SM00320">
    <property type="entry name" value="WD40"/>
    <property type="match status" value="4"/>
</dbReference>
<name>A0A517XR96_9BACT</name>
<reference evidence="4 5" key="1">
    <citation type="submission" date="2019-02" db="EMBL/GenBank/DDBJ databases">
        <title>Deep-cultivation of Planctomycetes and their phenomic and genomic characterization uncovers novel biology.</title>
        <authorList>
            <person name="Wiegand S."/>
            <person name="Jogler M."/>
            <person name="Boedeker C."/>
            <person name="Pinto D."/>
            <person name="Vollmers J."/>
            <person name="Rivas-Marin E."/>
            <person name="Kohn T."/>
            <person name="Peeters S.H."/>
            <person name="Heuer A."/>
            <person name="Rast P."/>
            <person name="Oberbeckmann S."/>
            <person name="Bunk B."/>
            <person name="Jeske O."/>
            <person name="Meyerdierks A."/>
            <person name="Storesund J.E."/>
            <person name="Kallscheuer N."/>
            <person name="Luecker S."/>
            <person name="Lage O.M."/>
            <person name="Pohl T."/>
            <person name="Merkel B.J."/>
            <person name="Hornburger P."/>
            <person name="Mueller R.-W."/>
            <person name="Bruemmer F."/>
            <person name="Labrenz M."/>
            <person name="Spormann A.M."/>
            <person name="Op den Camp H."/>
            <person name="Overmann J."/>
            <person name="Amann R."/>
            <person name="Jetten M.S.M."/>
            <person name="Mascher T."/>
            <person name="Medema M.H."/>
            <person name="Devos D.P."/>
            <person name="Kaster A.-K."/>
            <person name="Ovreas L."/>
            <person name="Rohde M."/>
            <person name="Galperin M.Y."/>
            <person name="Jogler C."/>
        </authorList>
    </citation>
    <scope>NUCLEOTIDE SEQUENCE [LARGE SCALE GENOMIC DNA]</scope>
    <source>
        <strain evidence="4 5">ETA_A1</strain>
    </source>
</reference>
<dbReference type="Gene3D" id="2.130.10.10">
    <property type="entry name" value="YVTN repeat-like/Quinoprotein amine dehydrogenase"/>
    <property type="match status" value="2"/>
</dbReference>
<organism evidence="4 5">
    <name type="scientific">Urbifossiella limnaea</name>
    <dbReference type="NCBI Taxonomy" id="2528023"/>
    <lineage>
        <taxon>Bacteria</taxon>
        <taxon>Pseudomonadati</taxon>
        <taxon>Planctomycetota</taxon>
        <taxon>Planctomycetia</taxon>
        <taxon>Gemmatales</taxon>
        <taxon>Gemmataceae</taxon>
        <taxon>Urbifossiella</taxon>
    </lineage>
</organism>
<evidence type="ECO:0000313" key="4">
    <source>
        <dbReference type="EMBL" id="QDU20037.1"/>
    </source>
</evidence>